<dbReference type="SUPFAM" id="SSF53254">
    <property type="entry name" value="Phosphoglycerate mutase-like"/>
    <property type="match status" value="1"/>
</dbReference>
<dbReference type="PANTHER" id="PTHR20935:SF0">
    <property type="entry name" value="SERINE_THREONINE-PROTEIN PHOSPHATASE PGAM5, MITOCHONDRIAL"/>
    <property type="match status" value="1"/>
</dbReference>
<dbReference type="Gene3D" id="3.40.50.1240">
    <property type="entry name" value="Phosphoglycerate mutase-like"/>
    <property type="match status" value="1"/>
</dbReference>
<evidence type="ECO:0000256" key="13">
    <source>
        <dbReference type="ARBA" id="ARBA00047761"/>
    </source>
</evidence>
<evidence type="ECO:0000256" key="10">
    <source>
        <dbReference type="ARBA" id="ARBA00039765"/>
    </source>
</evidence>
<gene>
    <name evidence="16" type="ORF">ALC62_13510</name>
</gene>
<keyword evidence="4" id="KW-1000">Mitochondrion outer membrane</keyword>
<comment type="catalytic activity">
    <reaction evidence="14">
        <text>O-phospho-L-threonyl-[protein] + H2O = L-threonyl-[protein] + phosphate</text>
        <dbReference type="Rhea" id="RHEA:47004"/>
        <dbReference type="Rhea" id="RHEA-COMP:11060"/>
        <dbReference type="Rhea" id="RHEA-COMP:11605"/>
        <dbReference type="ChEBI" id="CHEBI:15377"/>
        <dbReference type="ChEBI" id="CHEBI:30013"/>
        <dbReference type="ChEBI" id="CHEBI:43474"/>
        <dbReference type="ChEBI" id="CHEBI:61977"/>
        <dbReference type="EC" id="3.1.3.16"/>
    </reaction>
</comment>
<dbReference type="InterPro" id="IPR051021">
    <property type="entry name" value="Mito_Ser/Thr_phosphatase"/>
</dbReference>
<evidence type="ECO:0000256" key="11">
    <source>
        <dbReference type="ARBA" id="ARBA00040722"/>
    </source>
</evidence>
<dbReference type="GO" id="GO:0090141">
    <property type="term" value="P:positive regulation of mitochondrial fission"/>
    <property type="evidence" value="ECO:0007669"/>
    <property type="project" value="TreeGrafter"/>
</dbReference>
<name>A0A151I9T4_9HYME</name>
<evidence type="ECO:0000313" key="17">
    <source>
        <dbReference type="Proteomes" id="UP000078542"/>
    </source>
</evidence>
<dbReference type="GO" id="GO:0005741">
    <property type="term" value="C:mitochondrial outer membrane"/>
    <property type="evidence" value="ECO:0007669"/>
    <property type="project" value="UniProtKB-SubCell"/>
</dbReference>
<dbReference type="CDD" id="cd07067">
    <property type="entry name" value="HP_PGM_like"/>
    <property type="match status" value="1"/>
</dbReference>
<comment type="catalytic activity">
    <reaction evidence="13">
        <text>O-phospho-L-seryl-[protein] + H2O = L-seryl-[protein] + phosphate</text>
        <dbReference type="Rhea" id="RHEA:20629"/>
        <dbReference type="Rhea" id="RHEA-COMP:9863"/>
        <dbReference type="Rhea" id="RHEA-COMP:11604"/>
        <dbReference type="ChEBI" id="CHEBI:15377"/>
        <dbReference type="ChEBI" id="CHEBI:29999"/>
        <dbReference type="ChEBI" id="CHEBI:43474"/>
        <dbReference type="ChEBI" id="CHEBI:83421"/>
        <dbReference type="EC" id="3.1.3.16"/>
    </reaction>
</comment>
<dbReference type="InterPro" id="IPR029033">
    <property type="entry name" value="His_PPase_superfam"/>
</dbReference>
<keyword evidence="7 15" id="KW-0472">Membrane</keyword>
<dbReference type="AlphaFoldDB" id="A0A151I9T4"/>
<dbReference type="Pfam" id="PF00300">
    <property type="entry name" value="His_Phos_1"/>
    <property type="match status" value="2"/>
</dbReference>
<comment type="similarity">
    <text evidence="2">Belongs to the phosphoglycerate mutase family. BPG-dependent PGAM subfamily.</text>
</comment>
<proteinExistence type="inferred from homology"/>
<dbReference type="Proteomes" id="UP000078542">
    <property type="component" value="Unassembled WGS sequence"/>
</dbReference>
<evidence type="ECO:0000256" key="3">
    <source>
        <dbReference type="ARBA" id="ARBA00013081"/>
    </source>
</evidence>
<protein>
    <recommendedName>
        <fullName evidence="10">Serine/threonine-protein phosphatase PGAM5, mitochondrial</fullName>
        <ecNumber evidence="3">3.1.3.16</ecNumber>
    </recommendedName>
    <alternativeName>
        <fullName evidence="12">Phosphoglycerate mutase family member 5 homolog</fullName>
    </alternativeName>
    <alternativeName>
        <fullName evidence="11">Serine/threonine-protein phosphatase Pgam5, mitochondrial</fullName>
    </alternativeName>
</protein>
<keyword evidence="5" id="KW-0378">Hydrolase</keyword>
<evidence type="ECO:0000256" key="14">
    <source>
        <dbReference type="ARBA" id="ARBA00048336"/>
    </source>
</evidence>
<organism evidence="16 17">
    <name type="scientific">Cyphomyrmex costatus</name>
    <dbReference type="NCBI Taxonomy" id="456900"/>
    <lineage>
        <taxon>Eukaryota</taxon>
        <taxon>Metazoa</taxon>
        <taxon>Ecdysozoa</taxon>
        <taxon>Arthropoda</taxon>
        <taxon>Hexapoda</taxon>
        <taxon>Insecta</taxon>
        <taxon>Pterygota</taxon>
        <taxon>Neoptera</taxon>
        <taxon>Endopterygota</taxon>
        <taxon>Hymenoptera</taxon>
        <taxon>Apocrita</taxon>
        <taxon>Aculeata</taxon>
        <taxon>Formicoidea</taxon>
        <taxon>Formicidae</taxon>
        <taxon>Myrmicinae</taxon>
        <taxon>Cyphomyrmex</taxon>
    </lineage>
</organism>
<dbReference type="OrthoDB" id="2118094at2759"/>
<dbReference type="EC" id="3.1.3.16" evidence="3"/>
<evidence type="ECO:0000256" key="5">
    <source>
        <dbReference type="ARBA" id="ARBA00022801"/>
    </source>
</evidence>
<accession>A0A151I9T4</accession>
<dbReference type="FunFam" id="3.40.50.1240:FF:000009">
    <property type="entry name" value="serine/threonine-protein phosphatase PGAM5, mitochondrial isoform X1"/>
    <property type="match status" value="1"/>
</dbReference>
<evidence type="ECO:0000256" key="8">
    <source>
        <dbReference type="ARBA" id="ARBA00037234"/>
    </source>
</evidence>
<sequence length="280" mass="32218">MPTVSRLYKWALGLGAVSGAILYYYNAHGKTEPLRVHNSWTTNYTPSVKWDHNWDRRDPHSLVKPMKVNDENDENKYNEKFEAKRARAVRHILLIRHGQYHTNGKTDIERVLTELGRKQAEATGKRLAELNLPYSLIVRSTMTRALETSQIIEKNLINVPVENDSLLVEGAPIPPEPPIGQWKSERHFFQDGPRIEAAFRKYFHRAESSQDRDSYTILVCHANVIRYFVCRALQFPPEAWLRICLKHGSITWLCILPSGRVTLYCLGDTGHMLPQNVTSS</sequence>
<keyword evidence="15" id="KW-0812">Transmembrane</keyword>
<comment type="function">
    <text evidence="8">Displays phosphatase activity for serine/threonine residues, and dephosphorylates and activates Pk92B kinase. Has apparently no phosphoglycerate mutase activity.</text>
</comment>
<keyword evidence="17" id="KW-1185">Reference proteome</keyword>
<evidence type="ECO:0000256" key="6">
    <source>
        <dbReference type="ARBA" id="ARBA00023128"/>
    </source>
</evidence>
<dbReference type="KEGG" id="ccoa:108779982"/>
<evidence type="ECO:0000256" key="7">
    <source>
        <dbReference type="ARBA" id="ARBA00023136"/>
    </source>
</evidence>
<evidence type="ECO:0000256" key="1">
    <source>
        <dbReference type="ARBA" id="ARBA00004294"/>
    </source>
</evidence>
<dbReference type="SMART" id="SM00855">
    <property type="entry name" value="PGAM"/>
    <property type="match status" value="1"/>
</dbReference>
<feature type="transmembrane region" description="Helical" evidence="15">
    <location>
        <begin position="7"/>
        <end position="25"/>
    </location>
</feature>
<comment type="subcellular location">
    <subcellularLocation>
        <location evidence="1">Mitochondrion outer membrane</location>
    </subcellularLocation>
</comment>
<evidence type="ECO:0000313" key="16">
    <source>
        <dbReference type="EMBL" id="KYM95836.1"/>
    </source>
</evidence>
<evidence type="ECO:0000256" key="4">
    <source>
        <dbReference type="ARBA" id="ARBA00022787"/>
    </source>
</evidence>
<reference evidence="16 17" key="1">
    <citation type="submission" date="2016-03" db="EMBL/GenBank/DDBJ databases">
        <title>Cyphomyrmex costatus WGS genome.</title>
        <authorList>
            <person name="Nygaard S."/>
            <person name="Hu H."/>
            <person name="Boomsma J."/>
            <person name="Zhang G."/>
        </authorList>
    </citation>
    <scope>NUCLEOTIDE SEQUENCE [LARGE SCALE GENOMIC DNA]</scope>
    <source>
        <strain evidence="16">MS0001</strain>
        <tissue evidence="16">Whole body</tissue>
    </source>
</reference>
<comment type="subunit">
    <text evidence="9">Interacts with Pk92B/ASK1.</text>
</comment>
<evidence type="ECO:0000256" key="15">
    <source>
        <dbReference type="SAM" id="Phobius"/>
    </source>
</evidence>
<keyword evidence="15" id="KW-1133">Transmembrane helix</keyword>
<dbReference type="STRING" id="456900.A0A151I9T4"/>
<dbReference type="EMBL" id="KQ978264">
    <property type="protein sequence ID" value="KYM95836.1"/>
    <property type="molecule type" value="Genomic_DNA"/>
</dbReference>
<dbReference type="PANTHER" id="PTHR20935">
    <property type="entry name" value="PHOSPHOGLYCERATE MUTASE-RELATED"/>
    <property type="match status" value="1"/>
</dbReference>
<dbReference type="InterPro" id="IPR013078">
    <property type="entry name" value="His_Pase_superF_clade-1"/>
</dbReference>
<keyword evidence="6" id="KW-0496">Mitochondrion</keyword>
<evidence type="ECO:0000256" key="12">
    <source>
        <dbReference type="ARBA" id="ARBA00042520"/>
    </source>
</evidence>
<evidence type="ECO:0000256" key="9">
    <source>
        <dbReference type="ARBA" id="ARBA00038605"/>
    </source>
</evidence>
<evidence type="ECO:0000256" key="2">
    <source>
        <dbReference type="ARBA" id="ARBA00006717"/>
    </source>
</evidence>
<dbReference type="GO" id="GO:0004722">
    <property type="term" value="F:protein serine/threonine phosphatase activity"/>
    <property type="evidence" value="ECO:0007669"/>
    <property type="project" value="UniProtKB-EC"/>
</dbReference>